<dbReference type="GO" id="GO:0005737">
    <property type="term" value="C:cytoplasm"/>
    <property type="evidence" value="ECO:0007669"/>
    <property type="project" value="TreeGrafter"/>
</dbReference>
<sequence>MKRLILVRHGQTTPDKSNPDRRLFSAGIRQVKALSRRLRPLLIHPAIILHSPAHRAHQTAQILAQELAIPSLRPAPLRIKNINLLQLKGRRPAQAYLSLNQHGNIESPQDLVGRWLKIFNSIKHATVIAVSHEASLEAFFYHQTTFKLERKSFRKFFDYADFASLVLY</sequence>
<dbReference type="GO" id="GO:0016791">
    <property type="term" value="F:phosphatase activity"/>
    <property type="evidence" value="ECO:0007669"/>
    <property type="project" value="TreeGrafter"/>
</dbReference>
<proteinExistence type="predicted"/>
<dbReference type="InterPro" id="IPR029033">
    <property type="entry name" value="His_PPase_superfam"/>
</dbReference>
<evidence type="ECO:0008006" key="3">
    <source>
        <dbReference type="Google" id="ProtNLM"/>
    </source>
</evidence>
<dbReference type="Pfam" id="PF00300">
    <property type="entry name" value="His_Phos_1"/>
    <property type="match status" value="1"/>
</dbReference>
<reference evidence="1 2" key="1">
    <citation type="journal article" date="2016" name="Nat. Commun.">
        <title>Thousands of microbial genomes shed light on interconnected biogeochemical processes in an aquifer system.</title>
        <authorList>
            <person name="Anantharaman K."/>
            <person name="Brown C.T."/>
            <person name="Hug L.A."/>
            <person name="Sharon I."/>
            <person name="Castelle C.J."/>
            <person name="Probst A.J."/>
            <person name="Thomas B.C."/>
            <person name="Singh A."/>
            <person name="Wilkins M.J."/>
            <person name="Karaoz U."/>
            <person name="Brodie E.L."/>
            <person name="Williams K.H."/>
            <person name="Hubbard S.S."/>
            <person name="Banfield J.F."/>
        </authorList>
    </citation>
    <scope>NUCLEOTIDE SEQUENCE [LARGE SCALE GENOMIC DNA]</scope>
</reference>
<dbReference type="SUPFAM" id="SSF53254">
    <property type="entry name" value="Phosphoglycerate mutase-like"/>
    <property type="match status" value="1"/>
</dbReference>
<dbReference type="PANTHER" id="PTHR48100:SF1">
    <property type="entry name" value="HISTIDINE PHOSPHATASE FAMILY PROTEIN-RELATED"/>
    <property type="match status" value="1"/>
</dbReference>
<organism evidence="1 2">
    <name type="scientific">Candidatus Chisholmbacteria bacterium RIFCSPHIGHO2_01_FULL_48_12</name>
    <dbReference type="NCBI Taxonomy" id="1797589"/>
    <lineage>
        <taxon>Bacteria</taxon>
        <taxon>Candidatus Chisholmiibacteriota</taxon>
    </lineage>
</organism>
<dbReference type="CDD" id="cd07067">
    <property type="entry name" value="HP_PGM_like"/>
    <property type="match status" value="1"/>
</dbReference>
<evidence type="ECO:0000313" key="1">
    <source>
        <dbReference type="EMBL" id="OGY15558.1"/>
    </source>
</evidence>
<protein>
    <recommendedName>
        <fullName evidence="3">Phosphoglycerate mutase</fullName>
    </recommendedName>
</protein>
<dbReference type="EMBL" id="MHCH01000064">
    <property type="protein sequence ID" value="OGY15558.1"/>
    <property type="molecule type" value="Genomic_DNA"/>
</dbReference>
<dbReference type="InterPro" id="IPR050275">
    <property type="entry name" value="PGM_Phosphatase"/>
</dbReference>
<dbReference type="Gene3D" id="3.40.50.1240">
    <property type="entry name" value="Phosphoglycerate mutase-like"/>
    <property type="match status" value="1"/>
</dbReference>
<gene>
    <name evidence="1" type="ORF">A2784_01130</name>
</gene>
<name>A0A1G1VJF9_9BACT</name>
<evidence type="ECO:0000313" key="2">
    <source>
        <dbReference type="Proteomes" id="UP000177324"/>
    </source>
</evidence>
<dbReference type="Proteomes" id="UP000177324">
    <property type="component" value="Unassembled WGS sequence"/>
</dbReference>
<dbReference type="AlphaFoldDB" id="A0A1G1VJF9"/>
<dbReference type="PANTHER" id="PTHR48100">
    <property type="entry name" value="BROAD-SPECIFICITY PHOSPHATASE YOR283W-RELATED"/>
    <property type="match status" value="1"/>
</dbReference>
<dbReference type="SMART" id="SM00855">
    <property type="entry name" value="PGAM"/>
    <property type="match status" value="1"/>
</dbReference>
<comment type="caution">
    <text evidence="1">The sequence shown here is derived from an EMBL/GenBank/DDBJ whole genome shotgun (WGS) entry which is preliminary data.</text>
</comment>
<accession>A0A1G1VJF9</accession>
<dbReference type="STRING" id="1797589.A2784_01130"/>
<dbReference type="InterPro" id="IPR013078">
    <property type="entry name" value="His_Pase_superF_clade-1"/>
</dbReference>